<dbReference type="EMBL" id="JBIAZU010000011">
    <property type="protein sequence ID" value="MFF5297484.1"/>
    <property type="molecule type" value="Genomic_DNA"/>
</dbReference>
<feature type="domain" description="Xylose isomerase-like TIM barrel" evidence="1">
    <location>
        <begin position="26"/>
        <end position="230"/>
    </location>
</feature>
<keyword evidence="2" id="KW-0413">Isomerase</keyword>
<dbReference type="Gene3D" id="3.20.20.150">
    <property type="entry name" value="Divalent-metal-dependent TIM barrel enzymes"/>
    <property type="match status" value="1"/>
</dbReference>
<comment type="caution">
    <text evidence="2">The sequence shown here is derived from an EMBL/GenBank/DDBJ whole genome shotgun (WGS) entry which is preliminary data.</text>
</comment>
<keyword evidence="3" id="KW-1185">Reference proteome</keyword>
<protein>
    <submittedName>
        <fullName evidence="2">Sugar phosphate isomerase/epimerase family protein</fullName>
    </submittedName>
</protein>
<dbReference type="Pfam" id="PF01261">
    <property type="entry name" value="AP_endonuc_2"/>
    <property type="match status" value="1"/>
</dbReference>
<dbReference type="RefSeq" id="WP_020511997.1">
    <property type="nucleotide sequence ID" value="NZ_JBIAZU010000011.1"/>
</dbReference>
<sequence length="235" mass="24987">MVFAVSTLGCPGLPLAQVAALVRPYAIELRCAEDEPVHVGISKAARRDARQLLADEGVTLVSLATYVKLADGARGLDAHLELAHDLGAPALRLFPGEREPRALDLPVDQGVRLLVETHDACLRGSELRPWLVENPGLGAVWDAVHPWRAGETPAETAEALRPWLAEVQIKDVASMDDLTPVVPGTGVVPLREVLAEVGDDVPVVLEHEARWYAGAAPIAAAIAGAVEVLRSSARL</sequence>
<proteinExistence type="predicted"/>
<organism evidence="2 3">
    <name type="scientific">Paractinoplanes globisporus</name>
    <dbReference type="NCBI Taxonomy" id="113565"/>
    <lineage>
        <taxon>Bacteria</taxon>
        <taxon>Bacillati</taxon>
        <taxon>Actinomycetota</taxon>
        <taxon>Actinomycetes</taxon>
        <taxon>Micromonosporales</taxon>
        <taxon>Micromonosporaceae</taxon>
        <taxon>Paractinoplanes</taxon>
    </lineage>
</organism>
<name>A0ABW6WW55_9ACTN</name>
<dbReference type="InterPro" id="IPR050312">
    <property type="entry name" value="IolE/XylAMocC-like"/>
</dbReference>
<dbReference type="Proteomes" id="UP001602245">
    <property type="component" value="Unassembled WGS sequence"/>
</dbReference>
<dbReference type="InterPro" id="IPR036237">
    <property type="entry name" value="Xyl_isomerase-like_sf"/>
</dbReference>
<gene>
    <name evidence="2" type="ORF">ACFY35_49325</name>
</gene>
<accession>A0ABW6WW55</accession>
<evidence type="ECO:0000313" key="2">
    <source>
        <dbReference type="EMBL" id="MFF5297484.1"/>
    </source>
</evidence>
<dbReference type="InterPro" id="IPR013022">
    <property type="entry name" value="Xyl_isomerase-like_TIM-brl"/>
</dbReference>
<evidence type="ECO:0000259" key="1">
    <source>
        <dbReference type="Pfam" id="PF01261"/>
    </source>
</evidence>
<dbReference type="SUPFAM" id="SSF51658">
    <property type="entry name" value="Xylose isomerase-like"/>
    <property type="match status" value="1"/>
</dbReference>
<dbReference type="GO" id="GO:0016853">
    <property type="term" value="F:isomerase activity"/>
    <property type="evidence" value="ECO:0007669"/>
    <property type="project" value="UniProtKB-KW"/>
</dbReference>
<evidence type="ECO:0000313" key="3">
    <source>
        <dbReference type="Proteomes" id="UP001602245"/>
    </source>
</evidence>
<dbReference type="PANTHER" id="PTHR12110">
    <property type="entry name" value="HYDROXYPYRUVATE ISOMERASE"/>
    <property type="match status" value="1"/>
</dbReference>
<reference evidence="2 3" key="1">
    <citation type="submission" date="2024-10" db="EMBL/GenBank/DDBJ databases">
        <title>The Natural Products Discovery Center: Release of the First 8490 Sequenced Strains for Exploring Actinobacteria Biosynthetic Diversity.</title>
        <authorList>
            <person name="Kalkreuter E."/>
            <person name="Kautsar S.A."/>
            <person name="Yang D."/>
            <person name="Bader C.D."/>
            <person name="Teijaro C.N."/>
            <person name="Fluegel L."/>
            <person name="Davis C.M."/>
            <person name="Simpson J.R."/>
            <person name="Lauterbach L."/>
            <person name="Steele A.D."/>
            <person name="Gui C."/>
            <person name="Meng S."/>
            <person name="Li G."/>
            <person name="Viehrig K."/>
            <person name="Ye F."/>
            <person name="Su P."/>
            <person name="Kiefer A.F."/>
            <person name="Nichols A."/>
            <person name="Cepeda A.J."/>
            <person name="Yan W."/>
            <person name="Fan B."/>
            <person name="Jiang Y."/>
            <person name="Adhikari A."/>
            <person name="Zheng C.-J."/>
            <person name="Schuster L."/>
            <person name="Cowan T.M."/>
            <person name="Smanski M.J."/>
            <person name="Chevrette M.G."/>
            <person name="De Carvalho L.P.S."/>
            <person name="Shen B."/>
        </authorList>
    </citation>
    <scope>NUCLEOTIDE SEQUENCE [LARGE SCALE GENOMIC DNA]</scope>
    <source>
        <strain evidence="2 3">NPDC000087</strain>
    </source>
</reference>